<evidence type="ECO:0000313" key="2">
    <source>
        <dbReference type="EMBL" id="UXH77715.1"/>
    </source>
</evidence>
<feature type="region of interest" description="Disordered" evidence="1">
    <location>
        <begin position="1"/>
        <end position="26"/>
    </location>
</feature>
<evidence type="ECO:0000256" key="1">
    <source>
        <dbReference type="SAM" id="MobiDB-lite"/>
    </source>
</evidence>
<dbReference type="InterPro" id="IPR008886">
    <property type="entry name" value="UPF0227/Esterase_YqiA"/>
</dbReference>
<dbReference type="InterPro" id="IPR029058">
    <property type="entry name" value="AB_hydrolase_fold"/>
</dbReference>
<organism evidence="2 3">
    <name type="scientific">Roseateles amylovorans</name>
    <dbReference type="NCBI Taxonomy" id="2978473"/>
    <lineage>
        <taxon>Bacteria</taxon>
        <taxon>Pseudomonadati</taxon>
        <taxon>Pseudomonadota</taxon>
        <taxon>Betaproteobacteria</taxon>
        <taxon>Burkholderiales</taxon>
        <taxon>Sphaerotilaceae</taxon>
        <taxon>Roseateles</taxon>
    </lineage>
</organism>
<sequence length="220" mass="24269">MTSPASPMPAAASAPTTVSTPASPDAPARRTHLLYLHGFRSSPRSAKARRMARWVQDHRPDLHFASPQLPPSPRDALTLVRALIQDWPVDTMAVMGSSLGGFYATQVAQLTGARTVLLNPAVDPARDLSNYIGEQTCWQDPSEHFYFRPEFVGELRELAVGEIAHPDRLMAVVAKGDEVLDWREMAARYADCRIKLLEGSDHGLADFEDYLDELTAFLGL</sequence>
<protein>
    <submittedName>
        <fullName evidence="2">Esterase</fullName>
    </submittedName>
</protein>
<keyword evidence="3" id="KW-1185">Reference proteome</keyword>
<proteinExistence type="predicted"/>
<dbReference type="RefSeq" id="WP_261757469.1">
    <property type="nucleotide sequence ID" value="NZ_CP104562.2"/>
</dbReference>
<dbReference type="PANTHER" id="PTHR35602">
    <property type="entry name" value="ESTERASE YQIA-RELATED"/>
    <property type="match status" value="1"/>
</dbReference>
<dbReference type="Gene3D" id="3.40.50.1820">
    <property type="entry name" value="alpha/beta hydrolase"/>
    <property type="match status" value="1"/>
</dbReference>
<dbReference type="SUPFAM" id="SSF53474">
    <property type="entry name" value="alpha/beta-Hydrolases"/>
    <property type="match status" value="1"/>
</dbReference>
<reference evidence="2" key="1">
    <citation type="submission" date="2022-10" db="EMBL/GenBank/DDBJ databases">
        <title>Characterization and whole genome sequencing of a new Roseateles species, isolated from fresh water.</title>
        <authorList>
            <person name="Guliayeva D.Y."/>
            <person name="Akhremchuk A.E."/>
            <person name="Sikolenko M.A."/>
            <person name="Valentovich L.N."/>
            <person name="Sidarenka A.V."/>
        </authorList>
    </citation>
    <scope>NUCLEOTIDE SEQUENCE</scope>
    <source>
        <strain evidence="2">BIM B-1768</strain>
    </source>
</reference>
<dbReference type="Pfam" id="PF05728">
    <property type="entry name" value="UPF0227"/>
    <property type="match status" value="1"/>
</dbReference>
<gene>
    <name evidence="2" type="ORF">N4261_22470</name>
</gene>
<dbReference type="Proteomes" id="UP001064933">
    <property type="component" value="Chromosome"/>
</dbReference>
<evidence type="ECO:0000313" key="3">
    <source>
        <dbReference type="Proteomes" id="UP001064933"/>
    </source>
</evidence>
<dbReference type="EMBL" id="CP104562">
    <property type="protein sequence ID" value="UXH77715.1"/>
    <property type="molecule type" value="Genomic_DNA"/>
</dbReference>
<dbReference type="PANTHER" id="PTHR35602:SF3">
    <property type="entry name" value="ESTERASE YQIA"/>
    <property type="match status" value="1"/>
</dbReference>
<name>A0ABY6AYQ2_9BURK</name>
<accession>A0ABY6AYQ2</accession>